<dbReference type="InterPro" id="IPR015413">
    <property type="entry name" value="Methionyl/Leucyl_tRNA_Synth"/>
</dbReference>
<dbReference type="GO" id="GO:0006418">
    <property type="term" value="P:tRNA aminoacylation for protein translation"/>
    <property type="evidence" value="ECO:0007669"/>
    <property type="project" value="InterPro"/>
</dbReference>
<evidence type="ECO:0000313" key="8">
    <source>
        <dbReference type="Proteomes" id="UP000077381"/>
    </source>
</evidence>
<evidence type="ECO:0000256" key="2">
    <source>
        <dbReference type="ARBA" id="ARBA00022741"/>
    </source>
</evidence>
<dbReference type="Gene3D" id="3.40.50.620">
    <property type="entry name" value="HUPs"/>
    <property type="match status" value="1"/>
</dbReference>
<dbReference type="Pfam" id="PF09334">
    <property type="entry name" value="tRNA-synt_1g"/>
    <property type="match status" value="1"/>
</dbReference>
<accession>A0A177HXL5</accession>
<evidence type="ECO:0000313" key="7">
    <source>
        <dbReference type="EMBL" id="OAH15496.1"/>
    </source>
</evidence>
<evidence type="ECO:0000256" key="4">
    <source>
        <dbReference type="ARBA" id="ARBA00022917"/>
    </source>
</evidence>
<keyword evidence="8" id="KW-1185">Reference proteome</keyword>
<proteinExistence type="predicted"/>
<protein>
    <submittedName>
        <fullName evidence="7">Methionine--tRNA ligase</fullName>
        <ecNumber evidence="7">6.1.1.10</ecNumber>
    </submittedName>
</protein>
<feature type="domain" description="Methionyl/Leucyl tRNA synthetase" evidence="6">
    <location>
        <begin position="7"/>
        <end position="52"/>
    </location>
</feature>
<dbReference type="InterPro" id="IPR014729">
    <property type="entry name" value="Rossmann-like_a/b/a_fold"/>
</dbReference>
<comment type="caution">
    <text evidence="7">The sequence shown here is derived from an EMBL/GenBank/DDBJ whole genome shotgun (WGS) entry which is preliminary data.</text>
</comment>
<evidence type="ECO:0000259" key="6">
    <source>
        <dbReference type="Pfam" id="PF09334"/>
    </source>
</evidence>
<keyword evidence="5" id="KW-0030">Aminoacyl-tRNA synthetase</keyword>
<gene>
    <name evidence="7" type="primary">metG_1</name>
    <name evidence="7" type="ORF">STSP_10980</name>
</gene>
<reference evidence="7 8" key="1">
    <citation type="submission" date="2015-12" db="EMBL/GenBank/DDBJ databases">
        <title>Genome sequence of Streptomyces sp. G25.</title>
        <authorList>
            <person name="Poehlein A."/>
            <person name="Roettig A."/>
            <person name="Hiessl S."/>
            <person name="Hauschild P."/>
            <person name="Schauer J."/>
            <person name="Madkour M.H."/>
            <person name="Al-Ansari A.M."/>
            <person name="Almakishah N.H."/>
            <person name="Steinbuechel A."/>
            <person name="Daniel R."/>
        </authorList>
    </citation>
    <scope>NUCLEOTIDE SEQUENCE [LARGE SCALE GENOMIC DNA]</scope>
    <source>
        <strain evidence="8">G25(2015)</strain>
    </source>
</reference>
<name>A0A177HXL5_9ACTN</name>
<keyword evidence="1 7" id="KW-0436">Ligase</keyword>
<dbReference type="RefSeq" id="WP_332835348.1">
    <property type="nucleotide sequence ID" value="NZ_LOHS01000041.1"/>
</dbReference>
<dbReference type="Proteomes" id="UP000077381">
    <property type="component" value="Unassembled WGS sequence"/>
</dbReference>
<dbReference type="STRING" id="1716141.STSP_10980"/>
<dbReference type="GO" id="GO:0004825">
    <property type="term" value="F:methionine-tRNA ligase activity"/>
    <property type="evidence" value="ECO:0007669"/>
    <property type="project" value="UniProtKB-EC"/>
</dbReference>
<keyword evidence="2" id="KW-0547">Nucleotide-binding</keyword>
<organism evidence="7 8">
    <name type="scientific">Streptomyces jeddahensis</name>
    <dbReference type="NCBI Taxonomy" id="1716141"/>
    <lineage>
        <taxon>Bacteria</taxon>
        <taxon>Bacillati</taxon>
        <taxon>Actinomycetota</taxon>
        <taxon>Actinomycetes</taxon>
        <taxon>Kitasatosporales</taxon>
        <taxon>Streptomycetaceae</taxon>
        <taxon>Streptomyces</taxon>
    </lineage>
</organism>
<sequence length="55" mass="6472">MTARRRYITTTIPYVYARPHLGFALELVQADTLARHHRHRGEQVRLLSGTDRTLR</sequence>
<dbReference type="EMBL" id="LOHS01000041">
    <property type="protein sequence ID" value="OAH15496.1"/>
    <property type="molecule type" value="Genomic_DNA"/>
</dbReference>
<dbReference type="GO" id="GO:0005524">
    <property type="term" value="F:ATP binding"/>
    <property type="evidence" value="ECO:0007669"/>
    <property type="project" value="UniProtKB-KW"/>
</dbReference>
<evidence type="ECO:0000256" key="3">
    <source>
        <dbReference type="ARBA" id="ARBA00022840"/>
    </source>
</evidence>
<dbReference type="PATRIC" id="fig|1716141.3.peg.1159"/>
<evidence type="ECO:0000256" key="5">
    <source>
        <dbReference type="ARBA" id="ARBA00023146"/>
    </source>
</evidence>
<dbReference type="SUPFAM" id="SSF52374">
    <property type="entry name" value="Nucleotidylyl transferase"/>
    <property type="match status" value="1"/>
</dbReference>
<dbReference type="AlphaFoldDB" id="A0A177HXL5"/>
<evidence type="ECO:0000256" key="1">
    <source>
        <dbReference type="ARBA" id="ARBA00022598"/>
    </source>
</evidence>
<keyword evidence="4" id="KW-0648">Protein biosynthesis</keyword>
<dbReference type="EC" id="6.1.1.10" evidence="7"/>
<keyword evidence="3" id="KW-0067">ATP-binding</keyword>